<evidence type="ECO:0000313" key="2">
    <source>
        <dbReference type="Ensembl" id="ENSHHUP00000061146.1"/>
    </source>
</evidence>
<dbReference type="InterPro" id="IPR013783">
    <property type="entry name" value="Ig-like_fold"/>
</dbReference>
<dbReference type="Gene3D" id="2.60.40.10">
    <property type="entry name" value="Immunoglobulins"/>
    <property type="match status" value="1"/>
</dbReference>
<feature type="domain" description="Ig-like" evidence="1">
    <location>
        <begin position="24"/>
        <end position="119"/>
    </location>
</feature>
<dbReference type="PROSITE" id="PS50835">
    <property type="entry name" value="IG_LIKE"/>
    <property type="match status" value="1"/>
</dbReference>
<accession>A0A4W5P917</accession>
<dbReference type="InterPro" id="IPR036179">
    <property type="entry name" value="Ig-like_dom_sf"/>
</dbReference>
<dbReference type="SUPFAM" id="SSF48726">
    <property type="entry name" value="Immunoglobulin"/>
    <property type="match status" value="1"/>
</dbReference>
<reference evidence="2" key="3">
    <citation type="submission" date="2025-09" db="UniProtKB">
        <authorList>
            <consortium name="Ensembl"/>
        </authorList>
    </citation>
    <scope>IDENTIFICATION</scope>
</reference>
<name>A0A4W5P917_9TELE</name>
<proteinExistence type="predicted"/>
<reference evidence="3" key="1">
    <citation type="submission" date="2018-06" db="EMBL/GenBank/DDBJ databases">
        <title>Genome assembly of Danube salmon.</title>
        <authorList>
            <person name="Macqueen D.J."/>
            <person name="Gundappa M.K."/>
        </authorList>
    </citation>
    <scope>NUCLEOTIDE SEQUENCE [LARGE SCALE GENOMIC DNA]</scope>
</reference>
<dbReference type="AlphaFoldDB" id="A0A4W5P917"/>
<sequence>MFLSPVYPSPLCVCSPGPAMSSAPTVLIRRSLPELLKGDSSVLECAITQLSSSDLYITFQANGVDFPEKQYVDLPASKDPHSLTRHFSVPKSHWKTDNTFTCKVNQGFSNSWVSNSTVKLFGN</sequence>
<dbReference type="Ensembl" id="ENSHHUT00000063221.1">
    <property type="protein sequence ID" value="ENSHHUP00000061146.1"/>
    <property type="gene ID" value="ENSHHUG00000036230.1"/>
</dbReference>
<protein>
    <recommendedName>
        <fullName evidence="1">Ig-like domain-containing protein</fullName>
    </recommendedName>
</protein>
<dbReference type="InterPro" id="IPR007110">
    <property type="entry name" value="Ig-like_dom"/>
</dbReference>
<dbReference type="Pfam" id="PF07654">
    <property type="entry name" value="C1-set"/>
    <property type="match status" value="1"/>
</dbReference>
<organism evidence="2 3">
    <name type="scientific">Hucho hucho</name>
    <name type="common">huchen</name>
    <dbReference type="NCBI Taxonomy" id="62062"/>
    <lineage>
        <taxon>Eukaryota</taxon>
        <taxon>Metazoa</taxon>
        <taxon>Chordata</taxon>
        <taxon>Craniata</taxon>
        <taxon>Vertebrata</taxon>
        <taxon>Euteleostomi</taxon>
        <taxon>Actinopterygii</taxon>
        <taxon>Neopterygii</taxon>
        <taxon>Teleostei</taxon>
        <taxon>Protacanthopterygii</taxon>
        <taxon>Salmoniformes</taxon>
        <taxon>Salmonidae</taxon>
        <taxon>Salmoninae</taxon>
        <taxon>Hucho</taxon>
    </lineage>
</organism>
<evidence type="ECO:0000259" key="1">
    <source>
        <dbReference type="PROSITE" id="PS50835"/>
    </source>
</evidence>
<dbReference type="Proteomes" id="UP000314982">
    <property type="component" value="Unassembled WGS sequence"/>
</dbReference>
<keyword evidence="3" id="KW-1185">Reference proteome</keyword>
<dbReference type="InterPro" id="IPR003597">
    <property type="entry name" value="Ig_C1-set"/>
</dbReference>
<reference evidence="2" key="2">
    <citation type="submission" date="2025-08" db="UniProtKB">
        <authorList>
            <consortium name="Ensembl"/>
        </authorList>
    </citation>
    <scope>IDENTIFICATION</scope>
</reference>
<dbReference type="GeneTree" id="ENSGT01150000287247"/>
<evidence type="ECO:0000313" key="3">
    <source>
        <dbReference type="Proteomes" id="UP000314982"/>
    </source>
</evidence>